<protein>
    <submittedName>
        <fullName evidence="1">Uncharacterized protein</fullName>
    </submittedName>
</protein>
<comment type="caution">
    <text evidence="1">The sequence shown here is derived from an EMBL/GenBank/DDBJ whole genome shotgun (WGS) entry which is preliminary data.</text>
</comment>
<proteinExistence type="predicted"/>
<reference evidence="1 2" key="1">
    <citation type="submission" date="2019-12" db="EMBL/GenBank/DDBJ databases">
        <title>Snethiella sp. nov. sp. isolated from sea sand.</title>
        <authorList>
            <person name="Kim J."/>
            <person name="Jeong S.E."/>
            <person name="Jung H.S."/>
            <person name="Jeon C.O."/>
        </authorList>
    </citation>
    <scope>NUCLEOTIDE SEQUENCE [LARGE SCALE GENOMIC DNA]</scope>
    <source>
        <strain evidence="1 2">DP05</strain>
    </source>
</reference>
<accession>A0A6L8W849</accession>
<name>A0A6L8W849_9PROT</name>
<organism evidence="1 2">
    <name type="scientific">Sneathiella litorea</name>
    <dbReference type="NCBI Taxonomy" id="2606216"/>
    <lineage>
        <taxon>Bacteria</taxon>
        <taxon>Pseudomonadati</taxon>
        <taxon>Pseudomonadota</taxon>
        <taxon>Alphaproteobacteria</taxon>
        <taxon>Sneathiellales</taxon>
        <taxon>Sneathiellaceae</taxon>
        <taxon>Sneathiella</taxon>
    </lineage>
</organism>
<dbReference type="EMBL" id="WTUW01000002">
    <property type="protein sequence ID" value="MZR31265.1"/>
    <property type="molecule type" value="Genomic_DNA"/>
</dbReference>
<dbReference type="Proteomes" id="UP000476030">
    <property type="component" value="Unassembled WGS sequence"/>
</dbReference>
<evidence type="ECO:0000313" key="1">
    <source>
        <dbReference type="EMBL" id="MZR31265.1"/>
    </source>
</evidence>
<dbReference type="AlphaFoldDB" id="A0A6L8W849"/>
<keyword evidence="2" id="KW-1185">Reference proteome</keyword>
<dbReference type="RefSeq" id="WP_161315788.1">
    <property type="nucleotide sequence ID" value="NZ_WTUW01000002.1"/>
</dbReference>
<evidence type="ECO:0000313" key="2">
    <source>
        <dbReference type="Proteomes" id="UP000476030"/>
    </source>
</evidence>
<sequence length="93" mass="10181">MFARNEKYGDALNLQYGPVMGVRFDPTSVNRHFGLSGVLQSLRNRMRLATEENTAVVDLSMGPLGKALNEGNGITGKAVNENCFYPTNKSNKS</sequence>
<gene>
    <name evidence="1" type="ORF">GQE98_11545</name>
</gene>